<proteinExistence type="predicted"/>
<reference evidence="1 2" key="1">
    <citation type="journal article" date="2023" name="Science">
        <title>Complex scaffold remodeling in plant triterpene biosynthesis.</title>
        <authorList>
            <person name="De La Pena R."/>
            <person name="Hodgson H."/>
            <person name="Liu J.C."/>
            <person name="Stephenson M.J."/>
            <person name="Martin A.C."/>
            <person name="Owen C."/>
            <person name="Harkess A."/>
            <person name="Leebens-Mack J."/>
            <person name="Jimenez L.E."/>
            <person name="Osbourn A."/>
            <person name="Sattely E.S."/>
        </authorList>
    </citation>
    <scope>NUCLEOTIDE SEQUENCE [LARGE SCALE GENOMIC DNA]</scope>
    <source>
        <strain evidence="2">cv. JPN11</strain>
        <tissue evidence="1">Leaf</tissue>
    </source>
</reference>
<gene>
    <name evidence="1" type="ORF">OWV82_003193</name>
</gene>
<dbReference type="EMBL" id="CM051395">
    <property type="protein sequence ID" value="KAJ4724181.1"/>
    <property type="molecule type" value="Genomic_DNA"/>
</dbReference>
<name>A0ACC1YL37_MELAZ</name>
<sequence>MLPDFAEAGKIHVTQLALTMLEADGNDSWSLFHGAHLPEWENSDGILFNTVEEFDHLGLMYFKRKLNCQVWAVGPILLSLENRAKSGKSGGISAEFCKHWLDSKPENSVLYISYGSMNTISQSHMTELAMALEASGKNFIWVVRPPIGFDINSEFNAEEYLPEGFEERIIASGKGLLVQKWAPQMEILSHKSTSAFLSHCGWNSVLEAMIHGVPIIGWPMSAEQFFNVKFLQDGDGGLCGSCKREDL</sequence>
<accession>A0ACC1YL37</accession>
<organism evidence="1 2">
    <name type="scientific">Melia azedarach</name>
    <name type="common">Chinaberry tree</name>
    <dbReference type="NCBI Taxonomy" id="155640"/>
    <lineage>
        <taxon>Eukaryota</taxon>
        <taxon>Viridiplantae</taxon>
        <taxon>Streptophyta</taxon>
        <taxon>Embryophyta</taxon>
        <taxon>Tracheophyta</taxon>
        <taxon>Spermatophyta</taxon>
        <taxon>Magnoliopsida</taxon>
        <taxon>eudicotyledons</taxon>
        <taxon>Gunneridae</taxon>
        <taxon>Pentapetalae</taxon>
        <taxon>rosids</taxon>
        <taxon>malvids</taxon>
        <taxon>Sapindales</taxon>
        <taxon>Meliaceae</taxon>
        <taxon>Melia</taxon>
    </lineage>
</organism>
<evidence type="ECO:0000313" key="1">
    <source>
        <dbReference type="EMBL" id="KAJ4724181.1"/>
    </source>
</evidence>
<dbReference type="Proteomes" id="UP001164539">
    <property type="component" value="Chromosome 2"/>
</dbReference>
<protein>
    <submittedName>
        <fullName evidence="1">Glycosyltransferase</fullName>
    </submittedName>
</protein>
<comment type="caution">
    <text evidence="1">The sequence shown here is derived from an EMBL/GenBank/DDBJ whole genome shotgun (WGS) entry which is preliminary data.</text>
</comment>
<evidence type="ECO:0000313" key="2">
    <source>
        <dbReference type="Proteomes" id="UP001164539"/>
    </source>
</evidence>
<keyword evidence="2" id="KW-1185">Reference proteome</keyword>